<dbReference type="AlphaFoldDB" id="A0A4D8R856"/>
<dbReference type="EMBL" id="CP032346">
    <property type="protein sequence ID" value="QCO16963.1"/>
    <property type="molecule type" value="Genomic_DNA"/>
</dbReference>
<gene>
    <name evidence="2" type="ORF">D3869_16860</name>
</gene>
<name>A0A4D8R856_AZOBR</name>
<evidence type="ECO:0000313" key="2">
    <source>
        <dbReference type="EMBL" id="QCO16963.1"/>
    </source>
</evidence>
<sequence>MHPNSLGLIAPKLARLLPVLGSDKPGEVVNAAAAISRTLAAAGTDWHDLTALLTAAPAPPQGITPHQGATPQSRPGSVTSWGAAHRLLENPALLNDWEHGFVSSVLSQMVAGKRLSGKQATTLMRIYRQRHRGGR</sequence>
<feature type="region of interest" description="Disordered" evidence="1">
    <location>
        <begin position="59"/>
        <end position="78"/>
    </location>
</feature>
<organism evidence="2 3">
    <name type="scientific">Azospirillum brasilense</name>
    <dbReference type="NCBI Taxonomy" id="192"/>
    <lineage>
        <taxon>Bacteria</taxon>
        <taxon>Pseudomonadati</taxon>
        <taxon>Pseudomonadota</taxon>
        <taxon>Alphaproteobacteria</taxon>
        <taxon>Rhodospirillales</taxon>
        <taxon>Azospirillaceae</taxon>
        <taxon>Azospirillum</taxon>
    </lineage>
</organism>
<geneLocation type="plasmid" evidence="2">
    <name>p1</name>
</geneLocation>
<accession>A0A4D8R856</accession>
<reference evidence="2 3" key="1">
    <citation type="submission" date="2018-09" db="EMBL/GenBank/DDBJ databases">
        <title>Whole genome based analysis of evolution and adaptive divergence in Indian and Brazilian strains of Azospirillum brasilense.</title>
        <authorList>
            <person name="Singh C."/>
            <person name="Tripathi A.K."/>
        </authorList>
    </citation>
    <scope>NUCLEOTIDE SEQUENCE [LARGE SCALE GENOMIC DNA]</scope>
    <source>
        <strain evidence="2 3">MTCC4039</strain>
        <plasmid evidence="2 3">p1</plasmid>
    </source>
</reference>
<protein>
    <submittedName>
        <fullName evidence="2">Uncharacterized protein</fullName>
    </submittedName>
</protein>
<proteinExistence type="predicted"/>
<dbReference type="Proteomes" id="UP000298693">
    <property type="component" value="Plasmid p1"/>
</dbReference>
<feature type="compositionally biased region" description="Polar residues" evidence="1">
    <location>
        <begin position="67"/>
        <end position="78"/>
    </location>
</feature>
<keyword evidence="2" id="KW-0614">Plasmid</keyword>
<evidence type="ECO:0000256" key="1">
    <source>
        <dbReference type="SAM" id="MobiDB-lite"/>
    </source>
</evidence>
<evidence type="ECO:0000313" key="3">
    <source>
        <dbReference type="Proteomes" id="UP000298693"/>
    </source>
</evidence>